<name>A0A177ECT2_9MICR</name>
<reference evidence="1 2" key="1">
    <citation type="submission" date="2016-02" db="EMBL/GenBank/DDBJ databases">
        <title>Discovery of a natural microsporidian pathogen with a broad tissue tropism in Caenorhabditis elegans.</title>
        <authorList>
            <person name="Luallen R.J."/>
            <person name="Reinke A.W."/>
            <person name="Tong L."/>
            <person name="Botts M.R."/>
            <person name="Felix M.-A."/>
            <person name="Troemel E.R."/>
        </authorList>
    </citation>
    <scope>NUCLEOTIDE SEQUENCE [LARGE SCALE GENOMIC DNA]</scope>
    <source>
        <strain evidence="1 2">JUm2807</strain>
    </source>
</reference>
<comment type="caution">
    <text evidence="1">The sequence shown here is derived from an EMBL/GenBank/DDBJ whole genome shotgun (WGS) entry which is preliminary data.</text>
</comment>
<gene>
    <name evidence="1" type="ORF">NEDG_01111</name>
</gene>
<protein>
    <submittedName>
        <fullName evidence="1">Uncharacterized protein</fullName>
    </submittedName>
</protein>
<proteinExistence type="predicted"/>
<dbReference type="Proteomes" id="UP000185944">
    <property type="component" value="Unassembled WGS sequence"/>
</dbReference>
<accession>A0A177ECT2</accession>
<dbReference type="GeneID" id="93647461"/>
<dbReference type="EMBL" id="LTDL01000042">
    <property type="protein sequence ID" value="OAG28972.1"/>
    <property type="molecule type" value="Genomic_DNA"/>
</dbReference>
<keyword evidence="2" id="KW-1185">Reference proteome</keyword>
<sequence>MLERIRGISVSGSATREIRTWVEERLNEANLKSRQEIEQHLGHLVRLVGGGRMIKAGGVRTGGVFDALALKKVEVQVESVKRVVSTMASVTKEKKASVKGVLELPNLVEGLGVSVAKVEGTLTSVKGSLLIGRMKKMLSESPISYKWNLSTELSKDCQNISIFGSWPDFSALKRVTAGGEVALSGGQAHPSAKAEYRDQRSHTLSTLSLRLAKHSRLACFFQHLCPLLSLQAAAPERPETALFLDSRLEGSLGLGSGLGSGSGSGPIERHSLAATWTTAACTTLRVARDKFGVFGGLRVSLGQDKSPNLPHPRASILAQTPVFGVFYAPTSKWVDAIDVLWSYDSLKEAKGILSKLGGFSITMSAMH</sequence>
<organism evidence="1 2">
    <name type="scientific">Nematocida displodere</name>
    <dbReference type="NCBI Taxonomy" id="1805483"/>
    <lineage>
        <taxon>Eukaryota</taxon>
        <taxon>Fungi</taxon>
        <taxon>Fungi incertae sedis</taxon>
        <taxon>Microsporidia</taxon>
        <taxon>Nematocida</taxon>
    </lineage>
</organism>
<dbReference type="VEuPathDB" id="MicrosporidiaDB:NEDG_01111"/>
<evidence type="ECO:0000313" key="1">
    <source>
        <dbReference type="EMBL" id="OAG28972.1"/>
    </source>
</evidence>
<dbReference type="RefSeq" id="XP_067543717.1">
    <property type="nucleotide sequence ID" value="XM_067688529.1"/>
</dbReference>
<dbReference type="AlphaFoldDB" id="A0A177ECT2"/>
<evidence type="ECO:0000313" key="2">
    <source>
        <dbReference type="Proteomes" id="UP000185944"/>
    </source>
</evidence>